<dbReference type="InterPro" id="IPR028366">
    <property type="entry name" value="PhoU"/>
</dbReference>
<dbReference type="SUPFAM" id="SSF109755">
    <property type="entry name" value="PhoU-like"/>
    <property type="match status" value="1"/>
</dbReference>
<evidence type="ECO:0000313" key="5">
    <source>
        <dbReference type="Proteomes" id="UP001216907"/>
    </source>
</evidence>
<comment type="similarity">
    <text evidence="1 2">Belongs to the PhoU family.</text>
</comment>
<dbReference type="RefSeq" id="WP_277864089.1">
    <property type="nucleotide sequence ID" value="NZ_JARRAG010000002.1"/>
</dbReference>
<accession>A0ABT6FJU3</accession>
<gene>
    <name evidence="4" type="primary">phoU</name>
    <name evidence="4" type="ORF">PZE19_28980</name>
</gene>
<dbReference type="NCBIfam" id="TIGR02135">
    <property type="entry name" value="phoU_full"/>
    <property type="match status" value="1"/>
</dbReference>
<dbReference type="InterPro" id="IPR026022">
    <property type="entry name" value="PhoU_dom"/>
</dbReference>
<keyword evidence="2" id="KW-0813">Transport</keyword>
<sequence length="242" mass="26633">MYDDPKVAAAPSPWTWDEPRTSVGRHFLRDLEGLWADVLRLAAVVEEDLERSIRALCDGSVGLAAEIRSHKPDVDLWEVTLERECVRVLALHQPVASDLRRVAAVLKINGDLERLADLARHIAKRVGKLAADPRAFPVPQPLENLATAALGQVRRGLDALTRADVVLAQQVIAADRGVDHAYRSVVASLKRDIVADPARADAWLRFVSTARNLERIADHAARIAEVVLYLKEGAAPAPDRRP</sequence>
<organism evidence="4 5">
    <name type="scientific">Paludisphaera mucosa</name>
    <dbReference type="NCBI Taxonomy" id="3030827"/>
    <lineage>
        <taxon>Bacteria</taxon>
        <taxon>Pseudomonadati</taxon>
        <taxon>Planctomycetota</taxon>
        <taxon>Planctomycetia</taxon>
        <taxon>Isosphaerales</taxon>
        <taxon>Isosphaeraceae</taxon>
        <taxon>Paludisphaera</taxon>
    </lineage>
</organism>
<evidence type="ECO:0000259" key="3">
    <source>
        <dbReference type="Pfam" id="PF01895"/>
    </source>
</evidence>
<dbReference type="Proteomes" id="UP001216907">
    <property type="component" value="Unassembled WGS sequence"/>
</dbReference>
<dbReference type="Gene3D" id="1.20.58.220">
    <property type="entry name" value="Phosphate transport system protein phou homolog 2, domain 2"/>
    <property type="match status" value="1"/>
</dbReference>
<evidence type="ECO:0000313" key="4">
    <source>
        <dbReference type="EMBL" id="MDG3007817.1"/>
    </source>
</evidence>
<dbReference type="EMBL" id="JARRAG010000002">
    <property type="protein sequence ID" value="MDG3007817.1"/>
    <property type="molecule type" value="Genomic_DNA"/>
</dbReference>
<proteinExistence type="inferred from homology"/>
<protein>
    <recommendedName>
        <fullName evidence="2">Phosphate-specific transport system accessory protein PhoU</fullName>
    </recommendedName>
</protein>
<dbReference type="InterPro" id="IPR038078">
    <property type="entry name" value="PhoU-like_sf"/>
</dbReference>
<comment type="subcellular location">
    <subcellularLocation>
        <location evidence="2">Cytoplasm</location>
    </subcellularLocation>
</comment>
<comment type="caution">
    <text evidence="4">The sequence shown here is derived from an EMBL/GenBank/DDBJ whole genome shotgun (WGS) entry which is preliminary data.</text>
</comment>
<dbReference type="PANTHER" id="PTHR42930">
    <property type="entry name" value="PHOSPHATE-SPECIFIC TRANSPORT SYSTEM ACCESSORY PROTEIN PHOU"/>
    <property type="match status" value="1"/>
</dbReference>
<feature type="domain" description="PhoU" evidence="3">
    <location>
        <begin position="143"/>
        <end position="227"/>
    </location>
</feature>
<name>A0ABT6FJU3_9BACT</name>
<evidence type="ECO:0000256" key="1">
    <source>
        <dbReference type="ARBA" id="ARBA00008107"/>
    </source>
</evidence>
<keyword evidence="5" id="KW-1185">Reference proteome</keyword>
<dbReference type="Pfam" id="PF01895">
    <property type="entry name" value="PhoU"/>
    <property type="match status" value="2"/>
</dbReference>
<keyword evidence="2" id="KW-0592">Phosphate transport</keyword>
<dbReference type="PANTHER" id="PTHR42930:SF3">
    <property type="entry name" value="PHOSPHATE-SPECIFIC TRANSPORT SYSTEM ACCESSORY PROTEIN PHOU"/>
    <property type="match status" value="1"/>
</dbReference>
<comment type="function">
    <text evidence="2">Plays a role in the regulation of phosphate uptake.</text>
</comment>
<dbReference type="PIRSF" id="PIRSF003107">
    <property type="entry name" value="PhoU"/>
    <property type="match status" value="1"/>
</dbReference>
<reference evidence="4 5" key="1">
    <citation type="submission" date="2023-03" db="EMBL/GenBank/DDBJ databases">
        <title>Paludisphaera mucosa sp. nov. a novel planctomycete from northern fen.</title>
        <authorList>
            <person name="Ivanova A."/>
        </authorList>
    </citation>
    <scope>NUCLEOTIDE SEQUENCE [LARGE SCALE GENOMIC DNA]</scope>
    <source>
        <strain evidence="4 5">Pla2</strain>
    </source>
</reference>
<feature type="domain" description="PhoU" evidence="3">
    <location>
        <begin position="39"/>
        <end position="126"/>
    </location>
</feature>
<keyword evidence="2" id="KW-0963">Cytoplasm</keyword>
<comment type="subunit">
    <text evidence="2">Homodimer.</text>
</comment>
<evidence type="ECO:0000256" key="2">
    <source>
        <dbReference type="PIRNR" id="PIRNR003107"/>
    </source>
</evidence>